<evidence type="ECO:0000313" key="3">
    <source>
        <dbReference type="Proteomes" id="UP000325849"/>
    </source>
</evidence>
<sequence>MRPELTAPEAALIRLVADGLTNQQVTRCLSIPPHTVSSHLWFALTKLNIASGVGLARLKAARERAGWPLRIARSRKKGSTAERCGRASAWGGSWLRPASAGRKGRK</sequence>
<organism evidence="2 3">
    <name type="scientific">Streptomyces adustus</name>
    <dbReference type="NCBI Taxonomy" id="1609272"/>
    <lineage>
        <taxon>Bacteria</taxon>
        <taxon>Bacillati</taxon>
        <taxon>Actinomycetota</taxon>
        <taxon>Actinomycetes</taxon>
        <taxon>Kitasatosporales</taxon>
        <taxon>Streptomycetaceae</taxon>
        <taxon>Streptomyces</taxon>
    </lineage>
</organism>
<dbReference type="SMART" id="SM00421">
    <property type="entry name" value="HTH_LUXR"/>
    <property type="match status" value="1"/>
</dbReference>
<comment type="caution">
    <text evidence="2">The sequence shown here is derived from an EMBL/GenBank/DDBJ whole genome shotgun (WGS) entry which is preliminary data.</text>
</comment>
<dbReference type="Proteomes" id="UP000325849">
    <property type="component" value="Unassembled WGS sequence"/>
</dbReference>
<name>A0A5N8VB60_9ACTN</name>
<dbReference type="GO" id="GO:0003677">
    <property type="term" value="F:DNA binding"/>
    <property type="evidence" value="ECO:0007669"/>
    <property type="project" value="InterPro"/>
</dbReference>
<dbReference type="Gene3D" id="1.10.10.10">
    <property type="entry name" value="Winged helix-like DNA-binding domain superfamily/Winged helix DNA-binding domain"/>
    <property type="match status" value="1"/>
</dbReference>
<dbReference type="AlphaFoldDB" id="A0A5N8VB60"/>
<dbReference type="InterPro" id="IPR000792">
    <property type="entry name" value="Tscrpt_reg_LuxR_C"/>
</dbReference>
<dbReference type="InterPro" id="IPR036388">
    <property type="entry name" value="WH-like_DNA-bd_sf"/>
</dbReference>
<protein>
    <recommendedName>
        <fullName evidence="1">HTH luxR-type domain-containing protein</fullName>
    </recommendedName>
</protein>
<feature type="domain" description="HTH luxR-type" evidence="1">
    <location>
        <begin position="2"/>
        <end position="59"/>
    </location>
</feature>
<keyword evidence="3" id="KW-1185">Reference proteome</keyword>
<dbReference type="InterPro" id="IPR016032">
    <property type="entry name" value="Sig_transdc_resp-reg_C-effctor"/>
</dbReference>
<gene>
    <name evidence="2" type="ORF">FNH09_08175</name>
</gene>
<proteinExistence type="predicted"/>
<evidence type="ECO:0000259" key="1">
    <source>
        <dbReference type="SMART" id="SM00421"/>
    </source>
</evidence>
<dbReference type="RefSeq" id="WP_162468254.1">
    <property type="nucleotide sequence ID" value="NZ_VJZD01000022.1"/>
</dbReference>
<reference evidence="2 3" key="1">
    <citation type="submission" date="2019-07" db="EMBL/GenBank/DDBJ databases">
        <title>New species of Amycolatopsis and Streptomyces.</title>
        <authorList>
            <person name="Duangmal K."/>
            <person name="Teo W.F.A."/>
            <person name="Lipun K."/>
        </authorList>
    </citation>
    <scope>NUCLEOTIDE SEQUENCE [LARGE SCALE GENOMIC DNA]</scope>
    <source>
        <strain evidence="2 3">NBRC 109810</strain>
    </source>
</reference>
<dbReference type="GO" id="GO:0006355">
    <property type="term" value="P:regulation of DNA-templated transcription"/>
    <property type="evidence" value="ECO:0007669"/>
    <property type="project" value="InterPro"/>
</dbReference>
<accession>A0A5N8VB60</accession>
<dbReference type="SUPFAM" id="SSF46894">
    <property type="entry name" value="C-terminal effector domain of the bipartite response regulators"/>
    <property type="match status" value="1"/>
</dbReference>
<dbReference type="PRINTS" id="PR00038">
    <property type="entry name" value="HTHLUXR"/>
</dbReference>
<evidence type="ECO:0000313" key="2">
    <source>
        <dbReference type="EMBL" id="MPY31278.1"/>
    </source>
</evidence>
<dbReference type="Pfam" id="PF00196">
    <property type="entry name" value="GerE"/>
    <property type="match status" value="1"/>
</dbReference>
<dbReference type="EMBL" id="VJZD01000022">
    <property type="protein sequence ID" value="MPY31278.1"/>
    <property type="molecule type" value="Genomic_DNA"/>
</dbReference>